<dbReference type="GO" id="GO:0016020">
    <property type="term" value="C:membrane"/>
    <property type="evidence" value="ECO:0007669"/>
    <property type="project" value="TreeGrafter"/>
</dbReference>
<dbReference type="InterPro" id="IPR045269">
    <property type="entry name" value="Atg1-like"/>
</dbReference>
<name>A0A914YYV3_9BILA</name>
<proteinExistence type="predicted"/>
<dbReference type="GO" id="GO:0000045">
    <property type="term" value="P:autophagosome assembly"/>
    <property type="evidence" value="ECO:0007669"/>
    <property type="project" value="TreeGrafter"/>
</dbReference>
<dbReference type="InterPro" id="IPR000719">
    <property type="entry name" value="Prot_kinase_dom"/>
</dbReference>
<evidence type="ECO:0000256" key="5">
    <source>
        <dbReference type="SAM" id="MobiDB-lite"/>
    </source>
</evidence>
<evidence type="ECO:0000256" key="4">
    <source>
        <dbReference type="ARBA" id="ARBA00022840"/>
    </source>
</evidence>
<evidence type="ECO:0000256" key="1">
    <source>
        <dbReference type="ARBA" id="ARBA00022679"/>
    </source>
</evidence>
<accession>A0A914YYV3</accession>
<dbReference type="Proteomes" id="UP000887577">
    <property type="component" value="Unplaced"/>
</dbReference>
<sequence>MVAGDIPFHRDYEIVAATLRWRRMLTDDCKDLIRKCLTVDAEQRLTLEEVYAHPWVQNPDVADLTKLDLTLRRTRRNLMVEAFDFRMNQQHPPAASPPQISVEEEIERGVECTDGILECNDEHEEPIEVKVEQVKTEIVQPSQQQNQQVLQAKSRGCQPKKKRGAFANYSMNCCEENGHQSHCHTELHPLKKIPSQSVNVNLCIVDQDVYDPRDIEKNHMFYGYYDPTPLPHSMLYEIIPTLDIPQSDNELSTKSLSRNEYICRKKERGSEQTSSQSETDSGFASKNPSNEYKQLCCCESMNYRALYHLPSGTYTQNSVPVFTPHSFAKYYKTFGQQTAPITKMLPAETVRLPKIHNSMCQQPARSGISKSFSSPNTAMVYGSF</sequence>
<dbReference type="SUPFAM" id="SSF56112">
    <property type="entry name" value="Protein kinase-like (PK-like)"/>
    <property type="match status" value="1"/>
</dbReference>
<dbReference type="GO" id="GO:0000407">
    <property type="term" value="C:phagophore assembly site"/>
    <property type="evidence" value="ECO:0007669"/>
    <property type="project" value="TreeGrafter"/>
</dbReference>
<dbReference type="AlphaFoldDB" id="A0A914YYV3"/>
<evidence type="ECO:0000256" key="2">
    <source>
        <dbReference type="ARBA" id="ARBA00022741"/>
    </source>
</evidence>
<dbReference type="PANTHER" id="PTHR24348">
    <property type="entry name" value="SERINE/THREONINE-PROTEIN KINASE UNC-51-RELATED"/>
    <property type="match status" value="1"/>
</dbReference>
<dbReference type="WBParaSite" id="PSU_v2.g5130.t1">
    <property type="protein sequence ID" value="PSU_v2.g5130.t1"/>
    <property type="gene ID" value="PSU_v2.g5130"/>
</dbReference>
<evidence type="ECO:0000256" key="3">
    <source>
        <dbReference type="ARBA" id="ARBA00022777"/>
    </source>
</evidence>
<feature type="region of interest" description="Disordered" evidence="5">
    <location>
        <begin position="264"/>
        <end position="288"/>
    </location>
</feature>
<feature type="compositionally biased region" description="Low complexity" evidence="5">
    <location>
        <begin position="271"/>
        <end position="282"/>
    </location>
</feature>
<dbReference type="InterPro" id="IPR011009">
    <property type="entry name" value="Kinase-like_dom_sf"/>
</dbReference>
<keyword evidence="3" id="KW-0418">Kinase</keyword>
<dbReference type="GO" id="GO:0005776">
    <property type="term" value="C:autophagosome"/>
    <property type="evidence" value="ECO:0007669"/>
    <property type="project" value="TreeGrafter"/>
</dbReference>
<keyword evidence="4" id="KW-0067">ATP-binding</keyword>
<keyword evidence="1" id="KW-0808">Transferase</keyword>
<protein>
    <submittedName>
        <fullName evidence="8">Protein kinase domain-containing protein</fullName>
    </submittedName>
</protein>
<reference evidence="8" key="1">
    <citation type="submission" date="2022-11" db="UniProtKB">
        <authorList>
            <consortium name="WormBaseParasite"/>
        </authorList>
    </citation>
    <scope>IDENTIFICATION</scope>
</reference>
<dbReference type="GO" id="GO:0005829">
    <property type="term" value="C:cytosol"/>
    <property type="evidence" value="ECO:0007669"/>
    <property type="project" value="TreeGrafter"/>
</dbReference>
<dbReference type="PANTHER" id="PTHR24348:SF22">
    <property type="entry name" value="NON-SPECIFIC SERINE_THREONINE PROTEIN KINASE"/>
    <property type="match status" value="1"/>
</dbReference>
<evidence type="ECO:0000313" key="7">
    <source>
        <dbReference type="Proteomes" id="UP000887577"/>
    </source>
</evidence>
<dbReference type="PROSITE" id="PS50011">
    <property type="entry name" value="PROTEIN_KINASE_DOM"/>
    <property type="match status" value="1"/>
</dbReference>
<evidence type="ECO:0000313" key="8">
    <source>
        <dbReference type="WBParaSite" id="PSU_v2.g5130.t1"/>
    </source>
</evidence>
<dbReference type="GO" id="GO:0004674">
    <property type="term" value="F:protein serine/threonine kinase activity"/>
    <property type="evidence" value="ECO:0007669"/>
    <property type="project" value="InterPro"/>
</dbReference>
<keyword evidence="7" id="KW-1185">Reference proteome</keyword>
<evidence type="ECO:0000259" key="6">
    <source>
        <dbReference type="PROSITE" id="PS50011"/>
    </source>
</evidence>
<dbReference type="GO" id="GO:0010506">
    <property type="term" value="P:regulation of autophagy"/>
    <property type="evidence" value="ECO:0007669"/>
    <property type="project" value="InterPro"/>
</dbReference>
<keyword evidence="2" id="KW-0547">Nucleotide-binding</keyword>
<feature type="domain" description="Protein kinase" evidence="6">
    <location>
        <begin position="1"/>
        <end position="56"/>
    </location>
</feature>
<dbReference type="GO" id="GO:0005524">
    <property type="term" value="F:ATP binding"/>
    <property type="evidence" value="ECO:0007669"/>
    <property type="project" value="UniProtKB-KW"/>
</dbReference>
<organism evidence="7 8">
    <name type="scientific">Panagrolaimus superbus</name>
    <dbReference type="NCBI Taxonomy" id="310955"/>
    <lineage>
        <taxon>Eukaryota</taxon>
        <taxon>Metazoa</taxon>
        <taxon>Ecdysozoa</taxon>
        <taxon>Nematoda</taxon>
        <taxon>Chromadorea</taxon>
        <taxon>Rhabditida</taxon>
        <taxon>Tylenchina</taxon>
        <taxon>Panagrolaimomorpha</taxon>
        <taxon>Panagrolaimoidea</taxon>
        <taxon>Panagrolaimidae</taxon>
        <taxon>Panagrolaimus</taxon>
    </lineage>
</organism>
<dbReference type="Gene3D" id="1.10.510.10">
    <property type="entry name" value="Transferase(Phosphotransferase) domain 1"/>
    <property type="match status" value="1"/>
</dbReference>